<organism evidence="2 3">
    <name type="scientific">Puccinia graminis f. sp. tritici</name>
    <dbReference type="NCBI Taxonomy" id="56615"/>
    <lineage>
        <taxon>Eukaryota</taxon>
        <taxon>Fungi</taxon>
        <taxon>Dikarya</taxon>
        <taxon>Basidiomycota</taxon>
        <taxon>Pucciniomycotina</taxon>
        <taxon>Pucciniomycetes</taxon>
        <taxon>Pucciniales</taxon>
        <taxon>Pucciniaceae</taxon>
        <taxon>Puccinia</taxon>
    </lineage>
</organism>
<evidence type="ECO:0000313" key="2">
    <source>
        <dbReference type="EMBL" id="KAA1114009.1"/>
    </source>
</evidence>
<protein>
    <submittedName>
        <fullName evidence="2">Uncharacterized protein</fullName>
    </submittedName>
</protein>
<dbReference type="EMBL" id="VDEP01000273">
    <property type="protein sequence ID" value="KAA1114009.1"/>
    <property type="molecule type" value="Genomic_DNA"/>
</dbReference>
<accession>A0A5B0QLI4</accession>
<dbReference type="Proteomes" id="UP000325313">
    <property type="component" value="Unassembled WGS sequence"/>
</dbReference>
<sequence>MSGLWLEGELRRGGDVNLDLKRGQPNACRGRGTIVKLKKNQIEGRKQSQPKRDPIGF</sequence>
<evidence type="ECO:0000256" key="1">
    <source>
        <dbReference type="SAM" id="MobiDB-lite"/>
    </source>
</evidence>
<comment type="caution">
    <text evidence="2">The sequence shown here is derived from an EMBL/GenBank/DDBJ whole genome shotgun (WGS) entry which is preliminary data.</text>
</comment>
<reference evidence="2 3" key="1">
    <citation type="submission" date="2019-05" db="EMBL/GenBank/DDBJ databases">
        <title>Emergence of the Ug99 lineage of the wheat stem rust pathogen through somatic hybridization.</title>
        <authorList>
            <person name="Li F."/>
            <person name="Upadhyaya N.M."/>
            <person name="Sperschneider J."/>
            <person name="Matny O."/>
            <person name="Nguyen-Phuc H."/>
            <person name="Mago R."/>
            <person name="Raley C."/>
            <person name="Miller M.E."/>
            <person name="Silverstein K.A.T."/>
            <person name="Henningsen E."/>
            <person name="Hirsch C.D."/>
            <person name="Visser B."/>
            <person name="Pretorius Z.A."/>
            <person name="Steffenson B.J."/>
            <person name="Schwessinger B."/>
            <person name="Dodds P.N."/>
            <person name="Figueroa M."/>
        </authorList>
    </citation>
    <scope>NUCLEOTIDE SEQUENCE [LARGE SCALE GENOMIC DNA]</scope>
    <source>
        <strain evidence="2 3">Ug99</strain>
    </source>
</reference>
<feature type="region of interest" description="Disordered" evidence="1">
    <location>
        <begin position="38"/>
        <end position="57"/>
    </location>
</feature>
<gene>
    <name evidence="2" type="ORF">PGTUg99_002342</name>
</gene>
<feature type="compositionally biased region" description="Basic and acidic residues" evidence="1">
    <location>
        <begin position="40"/>
        <end position="57"/>
    </location>
</feature>
<evidence type="ECO:0000313" key="3">
    <source>
        <dbReference type="Proteomes" id="UP000325313"/>
    </source>
</evidence>
<proteinExistence type="predicted"/>
<name>A0A5B0QLI4_PUCGR</name>
<dbReference type="AlphaFoldDB" id="A0A5B0QLI4"/>